<keyword evidence="3" id="KW-0808">Transferase</keyword>
<keyword evidence="4 9" id="KW-0812">Transmembrane</keyword>
<dbReference type="STRING" id="218851.A0A2G5E588"/>
<feature type="non-terminal residue" evidence="10">
    <location>
        <position position="1"/>
    </location>
</feature>
<dbReference type="GO" id="GO:0071555">
    <property type="term" value="P:cell wall organization"/>
    <property type="evidence" value="ECO:0007669"/>
    <property type="project" value="UniProtKB-KW"/>
</dbReference>
<dbReference type="EMBL" id="KZ305028">
    <property type="protein sequence ID" value="PIA50924.1"/>
    <property type="molecule type" value="Genomic_DNA"/>
</dbReference>
<feature type="binding site" evidence="8">
    <location>
        <position position="114"/>
    </location>
    <ligand>
        <name>UDP-alpha-D-glucose</name>
        <dbReference type="ChEBI" id="CHEBI:58885"/>
    </ligand>
</feature>
<dbReference type="GO" id="GO:0016020">
    <property type="term" value="C:membrane"/>
    <property type="evidence" value="ECO:0007669"/>
    <property type="project" value="InterPro"/>
</dbReference>
<reference evidence="10 11" key="1">
    <citation type="submission" date="2017-09" db="EMBL/GenBank/DDBJ databases">
        <title>WGS assembly of Aquilegia coerulea Goldsmith.</title>
        <authorList>
            <person name="Hodges S."/>
            <person name="Kramer E."/>
            <person name="Nordborg M."/>
            <person name="Tomkins J."/>
            <person name="Borevitz J."/>
            <person name="Derieg N."/>
            <person name="Yan J."/>
            <person name="Mihaltcheva S."/>
            <person name="Hayes R.D."/>
            <person name="Rokhsar D."/>
        </authorList>
    </citation>
    <scope>NUCLEOTIDE SEQUENCE [LARGE SCALE GENOMIC DNA]</scope>
    <source>
        <strain evidence="11">cv. Goldsmith</strain>
    </source>
</reference>
<keyword evidence="2" id="KW-0328">Glycosyltransferase</keyword>
<protein>
    <recommendedName>
        <fullName evidence="12">Cellulose synthase</fullName>
    </recommendedName>
</protein>
<dbReference type="Proteomes" id="UP000230069">
    <property type="component" value="Unassembled WGS sequence"/>
</dbReference>
<dbReference type="GO" id="GO:0030244">
    <property type="term" value="P:cellulose biosynthetic process"/>
    <property type="evidence" value="ECO:0007669"/>
    <property type="project" value="InterPro"/>
</dbReference>
<keyword evidence="5 9" id="KW-1133">Transmembrane helix</keyword>
<dbReference type="InParanoid" id="A0A2G5E588"/>
<evidence type="ECO:0000256" key="4">
    <source>
        <dbReference type="ARBA" id="ARBA00022692"/>
    </source>
</evidence>
<keyword evidence="7" id="KW-0961">Cell wall biogenesis/degradation</keyword>
<evidence type="ECO:0008006" key="12">
    <source>
        <dbReference type="Google" id="ProtNLM"/>
    </source>
</evidence>
<sequence length="189" mass="21600">KISCKSTIKRALSLIILFLYICLICYRIHSLEDHGTIWWFALFSLNVSNNWNPVKYITYPEHLLNRFDDLPQVDISVTTTDPVLEPPIITMNTVLSLLALEYPTNKVACYVSDDAASCITFYSLVEAAKFGKLWVPYYKKYNVQIEYETFATKVEAAAQNPITCNATGEFATFSKISKIERRNHPSIVK</sequence>
<evidence type="ECO:0000256" key="1">
    <source>
        <dbReference type="ARBA" id="ARBA00004308"/>
    </source>
</evidence>
<evidence type="ECO:0000256" key="6">
    <source>
        <dbReference type="ARBA" id="ARBA00023136"/>
    </source>
</evidence>
<feature type="transmembrane region" description="Helical" evidence="9">
    <location>
        <begin position="12"/>
        <end position="29"/>
    </location>
</feature>
<dbReference type="PANTHER" id="PTHR13301">
    <property type="entry name" value="X-BOX TRANSCRIPTION FACTOR-RELATED"/>
    <property type="match status" value="1"/>
</dbReference>
<evidence type="ECO:0000256" key="2">
    <source>
        <dbReference type="ARBA" id="ARBA00022676"/>
    </source>
</evidence>
<evidence type="ECO:0000256" key="9">
    <source>
        <dbReference type="SAM" id="Phobius"/>
    </source>
</evidence>
<evidence type="ECO:0000256" key="3">
    <source>
        <dbReference type="ARBA" id="ARBA00022679"/>
    </source>
</evidence>
<dbReference type="GO" id="GO:0016760">
    <property type="term" value="F:cellulose synthase (UDP-forming) activity"/>
    <property type="evidence" value="ECO:0007669"/>
    <property type="project" value="InterPro"/>
</dbReference>
<dbReference type="GO" id="GO:0012505">
    <property type="term" value="C:endomembrane system"/>
    <property type="evidence" value="ECO:0007669"/>
    <property type="project" value="UniProtKB-SubCell"/>
</dbReference>
<proteinExistence type="predicted"/>
<accession>A0A2G5E588</accession>
<dbReference type="InterPro" id="IPR005150">
    <property type="entry name" value="Cellulose_synth"/>
</dbReference>
<comment type="subcellular location">
    <subcellularLocation>
        <location evidence="1">Endomembrane system</location>
    </subcellularLocation>
</comment>
<dbReference type="OrthoDB" id="72851at2759"/>
<organism evidence="10 11">
    <name type="scientific">Aquilegia coerulea</name>
    <name type="common">Rocky mountain columbine</name>
    <dbReference type="NCBI Taxonomy" id="218851"/>
    <lineage>
        <taxon>Eukaryota</taxon>
        <taxon>Viridiplantae</taxon>
        <taxon>Streptophyta</taxon>
        <taxon>Embryophyta</taxon>
        <taxon>Tracheophyta</taxon>
        <taxon>Spermatophyta</taxon>
        <taxon>Magnoliopsida</taxon>
        <taxon>Ranunculales</taxon>
        <taxon>Ranunculaceae</taxon>
        <taxon>Thalictroideae</taxon>
        <taxon>Aquilegia</taxon>
    </lineage>
</organism>
<evidence type="ECO:0000313" key="11">
    <source>
        <dbReference type="Proteomes" id="UP000230069"/>
    </source>
</evidence>
<keyword evidence="6 9" id="KW-0472">Membrane</keyword>
<dbReference type="Pfam" id="PF03552">
    <property type="entry name" value="Cellulose_synt"/>
    <property type="match status" value="1"/>
</dbReference>
<evidence type="ECO:0000256" key="5">
    <source>
        <dbReference type="ARBA" id="ARBA00022989"/>
    </source>
</evidence>
<feature type="non-terminal residue" evidence="10">
    <location>
        <position position="189"/>
    </location>
</feature>
<evidence type="ECO:0000256" key="7">
    <source>
        <dbReference type="ARBA" id="ARBA00023316"/>
    </source>
</evidence>
<feature type="binding site" evidence="8">
    <location>
        <position position="85"/>
    </location>
    <ligand>
        <name>UDP-alpha-D-glucose</name>
        <dbReference type="ChEBI" id="CHEBI:58885"/>
    </ligand>
</feature>
<gene>
    <name evidence="10" type="ORF">AQUCO_01100025v1</name>
</gene>
<evidence type="ECO:0000256" key="8">
    <source>
        <dbReference type="PIRSR" id="PIRSR605150-2"/>
    </source>
</evidence>
<evidence type="ECO:0000313" key="10">
    <source>
        <dbReference type="EMBL" id="PIA50924.1"/>
    </source>
</evidence>
<name>A0A2G5E588_AQUCA</name>
<keyword evidence="11" id="KW-1185">Reference proteome</keyword>
<dbReference type="AlphaFoldDB" id="A0A2G5E588"/>